<keyword evidence="4" id="KW-0808">Transferase</keyword>
<dbReference type="PROSITE" id="PS50011">
    <property type="entry name" value="PROTEIN_KINASE_DOM"/>
    <property type="match status" value="1"/>
</dbReference>
<accession>A0A5A7P4X3</accession>
<evidence type="ECO:0000256" key="1">
    <source>
        <dbReference type="ARBA" id="ARBA00022741"/>
    </source>
</evidence>
<dbReference type="GO" id="GO:0005524">
    <property type="term" value="F:ATP binding"/>
    <property type="evidence" value="ECO:0007669"/>
    <property type="project" value="UniProtKB-KW"/>
</dbReference>
<dbReference type="SUPFAM" id="SSF56112">
    <property type="entry name" value="Protein kinase-like (PK-like)"/>
    <property type="match status" value="1"/>
</dbReference>
<dbReference type="OrthoDB" id="193931at2759"/>
<dbReference type="GO" id="GO:0004674">
    <property type="term" value="F:protein serine/threonine kinase activity"/>
    <property type="evidence" value="ECO:0007669"/>
    <property type="project" value="TreeGrafter"/>
</dbReference>
<comment type="caution">
    <text evidence="4">The sequence shown here is derived from an EMBL/GenBank/DDBJ whole genome shotgun (WGS) entry which is preliminary data.</text>
</comment>
<dbReference type="PANTHER" id="PTHR24346">
    <property type="entry name" value="MAP/MICROTUBULE AFFINITY-REGULATING KINASE"/>
    <property type="match status" value="1"/>
</dbReference>
<dbReference type="Pfam" id="PF00069">
    <property type="entry name" value="Pkinase"/>
    <property type="match status" value="1"/>
</dbReference>
<evidence type="ECO:0000256" key="2">
    <source>
        <dbReference type="ARBA" id="ARBA00022840"/>
    </source>
</evidence>
<dbReference type="Gene3D" id="3.30.200.20">
    <property type="entry name" value="Phosphorylase Kinase, domain 1"/>
    <property type="match status" value="1"/>
</dbReference>
<reference evidence="5" key="1">
    <citation type="journal article" date="2019" name="Curr. Biol.">
        <title>Genome Sequence of Striga asiatica Provides Insight into the Evolution of Plant Parasitism.</title>
        <authorList>
            <person name="Yoshida S."/>
            <person name="Kim S."/>
            <person name="Wafula E.K."/>
            <person name="Tanskanen J."/>
            <person name="Kim Y.M."/>
            <person name="Honaas L."/>
            <person name="Yang Z."/>
            <person name="Spallek T."/>
            <person name="Conn C.E."/>
            <person name="Ichihashi Y."/>
            <person name="Cheong K."/>
            <person name="Cui S."/>
            <person name="Der J.P."/>
            <person name="Gundlach H."/>
            <person name="Jiao Y."/>
            <person name="Hori C."/>
            <person name="Ishida J.K."/>
            <person name="Kasahara H."/>
            <person name="Kiba T."/>
            <person name="Kim M.S."/>
            <person name="Koo N."/>
            <person name="Laohavisit A."/>
            <person name="Lee Y.H."/>
            <person name="Lumba S."/>
            <person name="McCourt P."/>
            <person name="Mortimer J.C."/>
            <person name="Mutuku J.M."/>
            <person name="Nomura T."/>
            <person name="Sasaki-Sekimoto Y."/>
            <person name="Seto Y."/>
            <person name="Wang Y."/>
            <person name="Wakatake T."/>
            <person name="Sakakibara H."/>
            <person name="Demura T."/>
            <person name="Yamaguchi S."/>
            <person name="Yoneyama K."/>
            <person name="Manabe R.I."/>
            <person name="Nelson D.C."/>
            <person name="Schulman A.H."/>
            <person name="Timko M.P."/>
            <person name="dePamphilis C.W."/>
            <person name="Choi D."/>
            <person name="Shirasu K."/>
        </authorList>
    </citation>
    <scope>NUCLEOTIDE SEQUENCE [LARGE SCALE GENOMIC DNA]</scope>
    <source>
        <strain evidence="5">cv. UVA1</strain>
    </source>
</reference>
<keyword evidence="1" id="KW-0547">Nucleotide-binding</keyword>
<sequence>MCSGNFGVAKLVRDKGSGELYAVKYIERGNKIDEHVQREIMNHKSLNHPNIIKFKEVLLTPTHLAIIMEYASGGELFARICNARNLVEILTTSEISRKQSILGMRSDRKLTVRSQVEQVVNEKSSEVDTQMEQIVNEKSSEVNTQVEQMGLQKDTNKKSLNEMVSYFVQAVDEYKHKIFLQGFHIRRAASPRTDHPPCFPNENLGSRGAADSRLNTIFVSKVYDVGYESPLQTFREVCLSVPSNIHKFVVIVAHKNLHQNSSRQILPPAYHKITRFHGTIIDDKVGHSETMTSTYVHMRG</sequence>
<dbReference type="InterPro" id="IPR000719">
    <property type="entry name" value="Prot_kinase_dom"/>
</dbReference>
<dbReference type="GO" id="GO:0035556">
    <property type="term" value="P:intracellular signal transduction"/>
    <property type="evidence" value="ECO:0007669"/>
    <property type="project" value="TreeGrafter"/>
</dbReference>
<organism evidence="4 5">
    <name type="scientific">Striga asiatica</name>
    <name type="common">Asiatic witchweed</name>
    <name type="synonym">Buchnera asiatica</name>
    <dbReference type="NCBI Taxonomy" id="4170"/>
    <lineage>
        <taxon>Eukaryota</taxon>
        <taxon>Viridiplantae</taxon>
        <taxon>Streptophyta</taxon>
        <taxon>Embryophyta</taxon>
        <taxon>Tracheophyta</taxon>
        <taxon>Spermatophyta</taxon>
        <taxon>Magnoliopsida</taxon>
        <taxon>eudicotyledons</taxon>
        <taxon>Gunneridae</taxon>
        <taxon>Pentapetalae</taxon>
        <taxon>asterids</taxon>
        <taxon>lamiids</taxon>
        <taxon>Lamiales</taxon>
        <taxon>Orobanchaceae</taxon>
        <taxon>Buchnereae</taxon>
        <taxon>Striga</taxon>
    </lineage>
</organism>
<protein>
    <submittedName>
        <fullName evidence="4">Protein kinase superfamily protein</fullName>
    </submittedName>
</protein>
<name>A0A5A7P4X3_STRAF</name>
<dbReference type="SMART" id="SM00220">
    <property type="entry name" value="S_TKc"/>
    <property type="match status" value="1"/>
</dbReference>
<feature type="domain" description="Protein kinase" evidence="3">
    <location>
        <begin position="1"/>
        <end position="300"/>
    </location>
</feature>
<keyword evidence="5" id="KW-1185">Reference proteome</keyword>
<evidence type="ECO:0000259" key="3">
    <source>
        <dbReference type="PROSITE" id="PS50011"/>
    </source>
</evidence>
<evidence type="ECO:0000313" key="4">
    <source>
        <dbReference type="EMBL" id="GER27558.1"/>
    </source>
</evidence>
<keyword evidence="4" id="KW-0418">Kinase</keyword>
<dbReference type="AlphaFoldDB" id="A0A5A7P4X3"/>
<dbReference type="EMBL" id="BKCP01002002">
    <property type="protein sequence ID" value="GER27558.1"/>
    <property type="molecule type" value="Genomic_DNA"/>
</dbReference>
<proteinExistence type="predicted"/>
<dbReference type="PANTHER" id="PTHR24346:SF92">
    <property type="entry name" value="SNF1-RELATED PROTEIN KINASE 2.6"/>
    <property type="match status" value="1"/>
</dbReference>
<gene>
    <name evidence="4" type="ORF">STAS_03284</name>
</gene>
<dbReference type="InterPro" id="IPR011009">
    <property type="entry name" value="Kinase-like_dom_sf"/>
</dbReference>
<dbReference type="Proteomes" id="UP000325081">
    <property type="component" value="Unassembled WGS sequence"/>
</dbReference>
<evidence type="ECO:0000313" key="5">
    <source>
        <dbReference type="Proteomes" id="UP000325081"/>
    </source>
</evidence>
<dbReference type="GO" id="GO:0005737">
    <property type="term" value="C:cytoplasm"/>
    <property type="evidence" value="ECO:0007669"/>
    <property type="project" value="TreeGrafter"/>
</dbReference>
<keyword evidence="2" id="KW-0067">ATP-binding</keyword>